<gene>
    <name evidence="1" type="ORF">EPI10_022213</name>
</gene>
<protein>
    <submittedName>
        <fullName evidence="1">Putative disease resistance protein RF9</fullName>
    </submittedName>
</protein>
<accession>A0A5B6WKK6</accession>
<dbReference type="Proteomes" id="UP000325315">
    <property type="component" value="Unassembled WGS sequence"/>
</dbReference>
<keyword evidence="2" id="KW-1185">Reference proteome</keyword>
<evidence type="ECO:0000313" key="2">
    <source>
        <dbReference type="Proteomes" id="UP000325315"/>
    </source>
</evidence>
<organism evidence="1 2">
    <name type="scientific">Gossypium australe</name>
    <dbReference type="NCBI Taxonomy" id="47621"/>
    <lineage>
        <taxon>Eukaryota</taxon>
        <taxon>Viridiplantae</taxon>
        <taxon>Streptophyta</taxon>
        <taxon>Embryophyta</taxon>
        <taxon>Tracheophyta</taxon>
        <taxon>Spermatophyta</taxon>
        <taxon>Magnoliopsida</taxon>
        <taxon>eudicotyledons</taxon>
        <taxon>Gunneridae</taxon>
        <taxon>Pentapetalae</taxon>
        <taxon>rosids</taxon>
        <taxon>malvids</taxon>
        <taxon>Malvales</taxon>
        <taxon>Malvaceae</taxon>
        <taxon>Malvoideae</taxon>
        <taxon>Gossypium</taxon>
    </lineage>
</organism>
<reference evidence="2" key="1">
    <citation type="journal article" date="2019" name="Plant Biotechnol. J.">
        <title>Genome sequencing of the Australian wild diploid species Gossypium australe highlights disease resistance and delayed gland morphogenesis.</title>
        <authorList>
            <person name="Cai Y."/>
            <person name="Cai X."/>
            <person name="Wang Q."/>
            <person name="Wang P."/>
            <person name="Zhang Y."/>
            <person name="Cai C."/>
            <person name="Xu Y."/>
            <person name="Wang K."/>
            <person name="Zhou Z."/>
            <person name="Wang C."/>
            <person name="Geng S."/>
            <person name="Li B."/>
            <person name="Dong Q."/>
            <person name="Hou Y."/>
            <person name="Wang H."/>
            <person name="Ai P."/>
            <person name="Liu Z."/>
            <person name="Yi F."/>
            <person name="Sun M."/>
            <person name="An G."/>
            <person name="Cheng J."/>
            <person name="Zhang Y."/>
            <person name="Shi Q."/>
            <person name="Xie Y."/>
            <person name="Shi X."/>
            <person name="Chang Y."/>
            <person name="Huang F."/>
            <person name="Chen Y."/>
            <person name="Hong S."/>
            <person name="Mi L."/>
            <person name="Sun Q."/>
            <person name="Zhang L."/>
            <person name="Zhou B."/>
            <person name="Peng R."/>
            <person name="Zhang X."/>
            <person name="Liu F."/>
        </authorList>
    </citation>
    <scope>NUCLEOTIDE SEQUENCE [LARGE SCALE GENOMIC DNA]</scope>
    <source>
        <strain evidence="2">cv. PA1801</strain>
    </source>
</reference>
<dbReference type="AlphaFoldDB" id="A0A5B6WKK6"/>
<sequence>MLVDKKLIENNEALRLSNIQCFGIIFKSSEDVKLILLFAIKLDRLRSLSMNLEPLFQCRRLSKLKLIGPIKEYPHQSHHILKFLPPSIVKLTLRFSELTHDPMGVLERLPCLTILNLQGFAYEGRKMICSANGFPQLDSLCMDYAKNLEV</sequence>
<dbReference type="EMBL" id="SMMG02000003">
    <property type="protein sequence ID" value="KAA3481884.1"/>
    <property type="molecule type" value="Genomic_DNA"/>
</dbReference>
<dbReference type="OrthoDB" id="950318at2759"/>
<comment type="caution">
    <text evidence="1">The sequence shown here is derived from an EMBL/GenBank/DDBJ whole genome shotgun (WGS) entry which is preliminary data.</text>
</comment>
<proteinExistence type="predicted"/>
<evidence type="ECO:0000313" key="1">
    <source>
        <dbReference type="EMBL" id="KAA3481884.1"/>
    </source>
</evidence>
<name>A0A5B6WKK6_9ROSI</name>